<keyword evidence="3" id="KW-1185">Reference proteome</keyword>
<dbReference type="Proteomes" id="UP000075243">
    <property type="component" value="Unassembled WGS sequence"/>
</dbReference>
<organism evidence="2 3">
    <name type="scientific">Cajanus cajan</name>
    <name type="common">Pigeon pea</name>
    <name type="synonym">Cajanus indicus</name>
    <dbReference type="NCBI Taxonomy" id="3821"/>
    <lineage>
        <taxon>Eukaryota</taxon>
        <taxon>Viridiplantae</taxon>
        <taxon>Streptophyta</taxon>
        <taxon>Embryophyta</taxon>
        <taxon>Tracheophyta</taxon>
        <taxon>Spermatophyta</taxon>
        <taxon>Magnoliopsida</taxon>
        <taxon>eudicotyledons</taxon>
        <taxon>Gunneridae</taxon>
        <taxon>Pentapetalae</taxon>
        <taxon>rosids</taxon>
        <taxon>fabids</taxon>
        <taxon>Fabales</taxon>
        <taxon>Fabaceae</taxon>
        <taxon>Papilionoideae</taxon>
        <taxon>50 kb inversion clade</taxon>
        <taxon>NPAAA clade</taxon>
        <taxon>indigoferoid/millettioid clade</taxon>
        <taxon>Phaseoleae</taxon>
        <taxon>Cajanus</taxon>
    </lineage>
</organism>
<accession>A0A151QQ49</accession>
<dbReference type="Gramene" id="C.cajan_46454.t">
    <property type="protein sequence ID" value="C.cajan_46454.t"/>
    <property type="gene ID" value="C.cajan_46454"/>
</dbReference>
<keyword evidence="1" id="KW-0472">Membrane</keyword>
<gene>
    <name evidence="2" type="ORF">KK1_046901</name>
</gene>
<dbReference type="STRING" id="3821.A0A151QQ49"/>
<reference evidence="2" key="1">
    <citation type="journal article" date="2012" name="Nat. Biotechnol.">
        <title>Draft genome sequence of pigeonpea (Cajanus cajan), an orphan legume crop of resource-poor farmers.</title>
        <authorList>
            <person name="Varshney R.K."/>
            <person name="Chen W."/>
            <person name="Li Y."/>
            <person name="Bharti A.K."/>
            <person name="Saxena R.K."/>
            <person name="Schlueter J.A."/>
            <person name="Donoghue M.T."/>
            <person name="Azam S."/>
            <person name="Fan G."/>
            <person name="Whaley A.M."/>
            <person name="Farmer A.D."/>
            <person name="Sheridan J."/>
            <person name="Iwata A."/>
            <person name="Tuteja R."/>
            <person name="Penmetsa R.V."/>
            <person name="Wu W."/>
            <person name="Upadhyaya H.D."/>
            <person name="Yang S.P."/>
            <person name="Shah T."/>
            <person name="Saxena K.B."/>
            <person name="Michael T."/>
            <person name="McCombie W.R."/>
            <person name="Yang B."/>
            <person name="Zhang G."/>
            <person name="Yang H."/>
            <person name="Wang J."/>
            <person name="Spillane C."/>
            <person name="Cook D.R."/>
            <person name="May G.D."/>
            <person name="Xu X."/>
            <person name="Jackson S.A."/>
        </authorList>
    </citation>
    <scope>NUCLEOTIDE SEQUENCE [LARGE SCALE GENOMIC DNA]</scope>
</reference>
<dbReference type="GO" id="GO:0032934">
    <property type="term" value="F:sterol binding"/>
    <property type="evidence" value="ECO:0007669"/>
    <property type="project" value="TreeGrafter"/>
</dbReference>
<name>A0A151QQ49_CAJCA</name>
<dbReference type="GO" id="GO:0015918">
    <property type="term" value="P:sterol transport"/>
    <property type="evidence" value="ECO:0007669"/>
    <property type="project" value="TreeGrafter"/>
</dbReference>
<dbReference type="PANTHER" id="PTHR45727">
    <property type="entry name" value="NPC INTRACELLULAR CHOLESTEROL TRANSPORTER 1"/>
    <property type="match status" value="1"/>
</dbReference>
<feature type="transmembrane region" description="Helical" evidence="1">
    <location>
        <begin position="7"/>
        <end position="24"/>
    </location>
</feature>
<evidence type="ECO:0000313" key="2">
    <source>
        <dbReference type="EMBL" id="KYP32431.1"/>
    </source>
</evidence>
<proteinExistence type="predicted"/>
<dbReference type="EMBL" id="KQ485288">
    <property type="protein sequence ID" value="KYP32431.1"/>
    <property type="molecule type" value="Genomic_DNA"/>
</dbReference>
<dbReference type="OMA" id="HITHGFM"/>
<dbReference type="AlphaFoldDB" id="A0A151QQ49"/>
<dbReference type="SUPFAM" id="SSF82866">
    <property type="entry name" value="Multidrug efflux transporter AcrB transmembrane domain"/>
    <property type="match status" value="1"/>
</dbReference>
<keyword evidence="1" id="KW-0812">Transmembrane</keyword>
<feature type="transmembrane region" description="Helical" evidence="1">
    <location>
        <begin position="63"/>
        <end position="82"/>
    </location>
</feature>
<evidence type="ECO:0000313" key="3">
    <source>
        <dbReference type="Proteomes" id="UP000075243"/>
    </source>
</evidence>
<feature type="transmembrane region" description="Helical" evidence="1">
    <location>
        <begin position="88"/>
        <end position="106"/>
    </location>
</feature>
<feature type="transmembrane region" description="Helical" evidence="1">
    <location>
        <begin position="30"/>
        <end position="51"/>
    </location>
</feature>
<dbReference type="GO" id="GO:0016020">
    <property type="term" value="C:membrane"/>
    <property type="evidence" value="ECO:0007669"/>
    <property type="project" value="TreeGrafter"/>
</dbReference>
<evidence type="ECO:0000256" key="1">
    <source>
        <dbReference type="SAM" id="Phobius"/>
    </source>
</evidence>
<keyword evidence="1" id="KW-1133">Transmembrane helix</keyword>
<sequence>MAILGIQLNAVSVVNLIMSIGIAVEFCVHIVHAFMCLSKLLCLTFFFMYYLSLLGSGITLKKLVGVLVLCFSTSEIFVVYYFQMYLALVIVGFLHGLVFLLVSLWCKKL</sequence>
<protein>
    <submittedName>
        <fullName evidence="2">Niemann-Pick C1 protein</fullName>
    </submittedName>
</protein>
<dbReference type="PANTHER" id="PTHR45727:SF8">
    <property type="entry name" value="PATCHED FAMILY PROTEIN"/>
    <property type="match status" value="1"/>
</dbReference>